<gene>
    <name evidence="1" type="ORF">JJB11_14135</name>
</gene>
<name>A0A934WN38_9BURK</name>
<comment type="caution">
    <text evidence="1">The sequence shown here is derived from an EMBL/GenBank/DDBJ whole genome shotgun (WGS) entry which is preliminary data.</text>
</comment>
<reference evidence="1" key="1">
    <citation type="journal article" date="2012" name="J. Microbiol. Biotechnol.">
        <title>Ramlibacter ginsenosidimutans sp. nov., with ginsenoside-converting activity.</title>
        <authorList>
            <person name="Wang L."/>
            <person name="An D.S."/>
            <person name="Kim S.G."/>
            <person name="Jin F.X."/>
            <person name="Kim S.C."/>
            <person name="Lee S.T."/>
            <person name="Im W.T."/>
        </authorList>
    </citation>
    <scope>NUCLEOTIDE SEQUENCE</scope>
    <source>
        <strain evidence="1">KACC 17527</strain>
    </source>
</reference>
<accession>A0A934WN38</accession>
<proteinExistence type="predicted"/>
<sequence>MHGFVNAVACAAALHEIAVEVHRTHAKRLLIDTGPVIGQLTKSEHATVGEQVAALFPGIRVAAIAPVGRPVGEIAPAARSKGADYLGFGTRAEALAWLLAD</sequence>
<keyword evidence="2" id="KW-1185">Reference proteome</keyword>
<evidence type="ECO:0000313" key="2">
    <source>
        <dbReference type="Proteomes" id="UP000630528"/>
    </source>
</evidence>
<organism evidence="1 2">
    <name type="scientific">Ramlibacter ginsenosidimutans</name>
    <dbReference type="NCBI Taxonomy" id="502333"/>
    <lineage>
        <taxon>Bacteria</taxon>
        <taxon>Pseudomonadati</taxon>
        <taxon>Pseudomonadota</taxon>
        <taxon>Betaproteobacteria</taxon>
        <taxon>Burkholderiales</taxon>
        <taxon>Comamonadaceae</taxon>
        <taxon>Ramlibacter</taxon>
    </lineage>
</organism>
<protein>
    <submittedName>
        <fullName evidence="1">Uncharacterized protein</fullName>
    </submittedName>
</protein>
<reference evidence="1" key="2">
    <citation type="submission" date="2021-01" db="EMBL/GenBank/DDBJ databases">
        <authorList>
            <person name="Kang M."/>
        </authorList>
    </citation>
    <scope>NUCLEOTIDE SEQUENCE</scope>
    <source>
        <strain evidence="1">KACC 17527</strain>
    </source>
</reference>
<dbReference type="AlphaFoldDB" id="A0A934WN38"/>
<dbReference type="Proteomes" id="UP000630528">
    <property type="component" value="Unassembled WGS sequence"/>
</dbReference>
<dbReference type="EMBL" id="JAEPWM010000005">
    <property type="protein sequence ID" value="MBK6007235.1"/>
    <property type="molecule type" value="Genomic_DNA"/>
</dbReference>
<dbReference type="RefSeq" id="WP_201172178.1">
    <property type="nucleotide sequence ID" value="NZ_JAEPWM010000005.1"/>
</dbReference>
<evidence type="ECO:0000313" key="1">
    <source>
        <dbReference type="EMBL" id="MBK6007235.1"/>
    </source>
</evidence>